<dbReference type="Pfam" id="PF01882">
    <property type="entry name" value="DUF58"/>
    <property type="match status" value="1"/>
</dbReference>
<organism evidence="3">
    <name type="scientific">Proteinivorax hydrogeniformans</name>
    <dbReference type="NCBI Taxonomy" id="1826727"/>
    <lineage>
        <taxon>Bacteria</taxon>
        <taxon>Bacillati</taxon>
        <taxon>Bacillota</taxon>
        <taxon>Clostridia</taxon>
        <taxon>Eubacteriales</taxon>
        <taxon>Proteinivoracaceae</taxon>
        <taxon>Proteinivorax</taxon>
    </lineage>
</organism>
<keyword evidence="1" id="KW-1133">Transmembrane helix</keyword>
<dbReference type="RefSeq" id="WP_353892985.1">
    <property type="nucleotide sequence ID" value="NZ_CP159485.1"/>
</dbReference>
<keyword evidence="1" id="KW-0812">Transmembrane</keyword>
<keyword evidence="1" id="KW-0472">Membrane</keyword>
<dbReference type="AlphaFoldDB" id="A0AAU8HSF5"/>
<evidence type="ECO:0000259" key="2">
    <source>
        <dbReference type="Pfam" id="PF01882"/>
    </source>
</evidence>
<dbReference type="InterPro" id="IPR002881">
    <property type="entry name" value="DUF58"/>
</dbReference>
<feature type="transmembrane region" description="Helical" evidence="1">
    <location>
        <begin position="23"/>
        <end position="45"/>
    </location>
</feature>
<proteinExistence type="predicted"/>
<accession>A0AAU8HSF5</accession>
<sequence length="389" mass="45043">MLSAIVLIYIWTLFLNHHRVEQFFWLTALICIFPMTALLRAFHGIKAERIIAKRKKLFAEDDMEVKIKVYNRIFMPTFLPEVVDSLPLIYKLKHRKHENAKGVLPFVFKERELVYKLSDLPRGQLLFGDIYLNKKDLFGLVKIKKVIKSSESILVYPKYINVSTESIVGIKNQQQGGPKQYQTNDTTQISGVREYQHGDKLSLVHWKASAKNSMLMSKEFIPSLNRRSHLILDCYKENENKTNEIFELCVSVAATVTNAFGNSGEPFSVMMNNAHRWEVEKKHKGQFLLEAMEKLALVRNDGNIPLATFCRYNTYRFEKGTSLIIVTTCVDEKLKKYITNLINKKVLVKIYLIGEQSTDTSLPFIHPITSLEQMLPWSEGRKVYEARVK</sequence>
<feature type="domain" description="DUF58" evidence="2">
    <location>
        <begin position="192"/>
        <end position="284"/>
    </location>
</feature>
<gene>
    <name evidence="3" type="ORF">PRVXH_002388</name>
</gene>
<evidence type="ECO:0000313" key="3">
    <source>
        <dbReference type="EMBL" id="XCI28429.1"/>
    </source>
</evidence>
<reference evidence="3" key="1">
    <citation type="journal article" date="2018" name="Antonie Van Leeuwenhoek">
        <title>Proteinivorax hydrogeniformans sp. nov., an anaerobic, haloalkaliphilic bacterium fermenting proteinaceous compounds with high hydrogen production.</title>
        <authorList>
            <person name="Boltyanskaya Y."/>
            <person name="Detkova E."/>
            <person name="Pimenov N."/>
            <person name="Kevbrin V."/>
        </authorList>
    </citation>
    <scope>NUCLEOTIDE SEQUENCE</scope>
    <source>
        <strain evidence="3">Z-710</strain>
    </source>
</reference>
<dbReference type="PANTHER" id="PTHR34351">
    <property type="entry name" value="SLR1927 PROTEIN-RELATED"/>
    <property type="match status" value="1"/>
</dbReference>
<protein>
    <submittedName>
        <fullName evidence="3">DUF58 domain-containing protein</fullName>
    </submittedName>
</protein>
<evidence type="ECO:0000256" key="1">
    <source>
        <dbReference type="SAM" id="Phobius"/>
    </source>
</evidence>
<dbReference type="PANTHER" id="PTHR34351:SF2">
    <property type="entry name" value="DUF58 DOMAIN-CONTAINING PROTEIN"/>
    <property type="match status" value="1"/>
</dbReference>
<reference evidence="3" key="2">
    <citation type="submission" date="2024-06" db="EMBL/GenBank/DDBJ databases">
        <authorList>
            <person name="Petrova K.O."/>
            <person name="Toshchakov S.V."/>
            <person name="Boltjanskaja Y.V."/>
            <person name="Kevbrin V.V."/>
        </authorList>
    </citation>
    <scope>NUCLEOTIDE SEQUENCE</scope>
    <source>
        <strain evidence="3">Z-710</strain>
    </source>
</reference>
<dbReference type="EMBL" id="CP159485">
    <property type="protein sequence ID" value="XCI28429.1"/>
    <property type="molecule type" value="Genomic_DNA"/>
</dbReference>
<name>A0AAU8HSF5_9FIRM</name>